<evidence type="ECO:0000256" key="1">
    <source>
        <dbReference type="SAM" id="MobiDB-lite"/>
    </source>
</evidence>
<feature type="compositionally biased region" description="Basic and acidic residues" evidence="1">
    <location>
        <begin position="26"/>
        <end position="41"/>
    </location>
</feature>
<keyword evidence="2" id="KW-0812">Transmembrane</keyword>
<dbReference type="Pfam" id="PF20237">
    <property type="entry name" value="DUF6594"/>
    <property type="match status" value="1"/>
</dbReference>
<keyword evidence="2" id="KW-1133">Transmembrane helix</keyword>
<protein>
    <recommendedName>
        <fullName evidence="3">DUF6594 domain-containing protein</fullName>
    </recommendedName>
</protein>
<proteinExistence type="predicted"/>
<dbReference type="Proteomes" id="UP000233524">
    <property type="component" value="Unassembled WGS sequence"/>
</dbReference>
<keyword evidence="2" id="KW-0472">Membrane</keyword>
<feature type="domain" description="DUF6594" evidence="3">
    <location>
        <begin position="168"/>
        <end position="338"/>
    </location>
</feature>
<gene>
    <name evidence="4" type="ORF">jhhlp_001696</name>
</gene>
<feature type="transmembrane region" description="Helical" evidence="2">
    <location>
        <begin position="326"/>
        <end position="343"/>
    </location>
</feature>
<feature type="compositionally biased region" description="Low complexity" evidence="1">
    <location>
        <begin position="49"/>
        <end position="92"/>
    </location>
</feature>
<evidence type="ECO:0000313" key="4">
    <source>
        <dbReference type="EMBL" id="PKS11708.1"/>
    </source>
</evidence>
<feature type="transmembrane region" description="Helical" evidence="2">
    <location>
        <begin position="275"/>
        <end position="294"/>
    </location>
</feature>
<feature type="transmembrane region" description="Helical" evidence="2">
    <location>
        <begin position="300"/>
        <end position="319"/>
    </location>
</feature>
<dbReference type="InterPro" id="IPR046529">
    <property type="entry name" value="DUF6594"/>
</dbReference>
<feature type="region of interest" description="Disordered" evidence="1">
    <location>
        <begin position="1"/>
        <end position="99"/>
    </location>
</feature>
<evidence type="ECO:0000259" key="3">
    <source>
        <dbReference type="Pfam" id="PF20237"/>
    </source>
</evidence>
<comment type="caution">
    <text evidence="4">The sequence shown here is derived from an EMBL/GenBank/DDBJ whole genome shotgun (WGS) entry which is preliminary data.</text>
</comment>
<accession>A0A2N3NH06</accession>
<organism evidence="4 5">
    <name type="scientific">Lomentospora prolificans</name>
    <dbReference type="NCBI Taxonomy" id="41688"/>
    <lineage>
        <taxon>Eukaryota</taxon>
        <taxon>Fungi</taxon>
        <taxon>Dikarya</taxon>
        <taxon>Ascomycota</taxon>
        <taxon>Pezizomycotina</taxon>
        <taxon>Sordariomycetes</taxon>
        <taxon>Hypocreomycetidae</taxon>
        <taxon>Microascales</taxon>
        <taxon>Microascaceae</taxon>
        <taxon>Lomentospora</taxon>
    </lineage>
</organism>
<feature type="compositionally biased region" description="Basic and acidic residues" evidence="1">
    <location>
        <begin position="1"/>
        <end position="10"/>
    </location>
</feature>
<name>A0A2N3NH06_9PEZI</name>
<dbReference type="EMBL" id="NLAX01000005">
    <property type="protein sequence ID" value="PKS11708.1"/>
    <property type="molecule type" value="Genomic_DNA"/>
</dbReference>
<dbReference type="InParanoid" id="A0A2N3NH06"/>
<dbReference type="VEuPathDB" id="FungiDB:jhhlp_001696"/>
<sequence length="349" mass="38158">MPHSDRDLKPGRLTSEKTTSSEEESDSHPSDSSLERRDKITKLKPPTLTSTGASGSGSLASETSRSAYITTTDTTSTKETGDSDYSYRSTDTSVREDRRNEVIASWQNRVRPRESPNTTTSFEPQCDDAKTAATVAGLSIPDEIRDQYCPMAVRDRNGSIILDLSTLYRRFKLADASEDLLHALKDWEYVQASGTLGRNDPFLVNSKVSTGRKLINSLRDALGPRDDPAGIYRKFRDDVEACPEPTRITHLGKTIGLARHGLPRRSDLNRLIKRIAVAFVGGSFLIVPMIIMVLNQSRLVTLLTPSLFVLVFGITLAVFLGKKLQVIVGTAAYAAVLVVFVGARGPGAA</sequence>
<evidence type="ECO:0000313" key="5">
    <source>
        <dbReference type="Proteomes" id="UP000233524"/>
    </source>
</evidence>
<keyword evidence="5" id="KW-1185">Reference proteome</keyword>
<reference evidence="4 5" key="1">
    <citation type="journal article" date="2017" name="G3 (Bethesda)">
        <title>First Draft Genome Sequence of the Pathogenic Fungus Lomentospora prolificans (Formerly Scedosporium prolificans).</title>
        <authorList>
            <person name="Luo R."/>
            <person name="Zimin A."/>
            <person name="Workman R."/>
            <person name="Fan Y."/>
            <person name="Pertea G."/>
            <person name="Grossman N."/>
            <person name="Wear M.P."/>
            <person name="Jia B."/>
            <person name="Miller H."/>
            <person name="Casadevall A."/>
            <person name="Timp W."/>
            <person name="Zhang S.X."/>
            <person name="Salzberg S.L."/>
        </authorList>
    </citation>
    <scope>NUCLEOTIDE SEQUENCE [LARGE SCALE GENOMIC DNA]</scope>
    <source>
        <strain evidence="4 5">JHH-5317</strain>
    </source>
</reference>
<dbReference type="STRING" id="41688.A0A2N3NH06"/>
<evidence type="ECO:0000256" key="2">
    <source>
        <dbReference type="SAM" id="Phobius"/>
    </source>
</evidence>
<dbReference type="OrthoDB" id="3546297at2759"/>
<dbReference type="AlphaFoldDB" id="A0A2N3NH06"/>